<evidence type="ECO:0000313" key="8">
    <source>
        <dbReference type="Ensembl" id="ENSPSTP00000002207.1"/>
    </source>
</evidence>
<feature type="compositionally biased region" description="Low complexity" evidence="6">
    <location>
        <begin position="287"/>
        <end position="298"/>
    </location>
</feature>
<accession>A0A8C9EM32</accession>
<dbReference type="Pfam" id="PF23024">
    <property type="entry name" value="AMP-dom_DIP2-like"/>
    <property type="match status" value="1"/>
</dbReference>
<name>A0A8C9EM32_PAVCR</name>
<keyword evidence="5" id="KW-0966">Cell projection</keyword>
<evidence type="ECO:0000256" key="1">
    <source>
        <dbReference type="ARBA" id="ARBA00004487"/>
    </source>
</evidence>
<organism evidence="8 9">
    <name type="scientific">Pavo cristatus</name>
    <name type="common">Indian peafowl</name>
    <name type="synonym">Blue peafowl</name>
    <dbReference type="NCBI Taxonomy" id="9049"/>
    <lineage>
        <taxon>Eukaryota</taxon>
        <taxon>Metazoa</taxon>
        <taxon>Chordata</taxon>
        <taxon>Craniata</taxon>
        <taxon>Vertebrata</taxon>
        <taxon>Euteleostomi</taxon>
        <taxon>Archelosauria</taxon>
        <taxon>Archosauria</taxon>
        <taxon>Dinosauria</taxon>
        <taxon>Saurischia</taxon>
        <taxon>Theropoda</taxon>
        <taxon>Coelurosauria</taxon>
        <taxon>Aves</taxon>
        <taxon>Neognathae</taxon>
        <taxon>Galloanserae</taxon>
        <taxon>Galliformes</taxon>
        <taxon>Phasianidae</taxon>
        <taxon>Phasianinae</taxon>
        <taxon>Pavo</taxon>
    </lineage>
</organism>
<feature type="compositionally biased region" description="Basic and acidic residues" evidence="6">
    <location>
        <begin position="197"/>
        <end position="209"/>
    </location>
</feature>
<dbReference type="FunFam" id="3.30.300.30:FF:000003">
    <property type="entry name" value="DIP2 disco-interacting protein 2 homolog A"/>
    <property type="match status" value="1"/>
</dbReference>
<dbReference type="CDD" id="cd05905">
    <property type="entry name" value="Dip2"/>
    <property type="match status" value="2"/>
</dbReference>
<dbReference type="GO" id="GO:0043005">
    <property type="term" value="C:neuron projection"/>
    <property type="evidence" value="ECO:0007669"/>
    <property type="project" value="UniProtKB-SubCell"/>
</dbReference>
<evidence type="ECO:0000256" key="6">
    <source>
        <dbReference type="SAM" id="MobiDB-lite"/>
    </source>
</evidence>
<keyword evidence="3" id="KW-0597">Phosphoprotein</keyword>
<keyword evidence="4" id="KW-0524">Neurogenesis</keyword>
<dbReference type="InterPro" id="IPR000873">
    <property type="entry name" value="AMP-dep_synth/lig_dom"/>
</dbReference>
<protein>
    <submittedName>
        <fullName evidence="8">Disco interacting protein 2 homolog B</fullName>
    </submittedName>
</protein>
<sequence length="1677" mass="181493">MQLRRCVRGSAWPPGGAAWGGEVMGLRCGAGPPRKAVTRGSRAAPWCDAALGRRCSQHGGGGGRSRCARDPQPPALSRSRAELGGRACLYSPSLSPYPLPSPSPVMAEPAPAGISSLPREVREQLAELELELSEGDITQKGYEKKRAKLLAPYVPQTQGVDPALQKESRTQTPTPSAAPAPAPSSSSSKFHRARSGGARDERYRSDIHTEAVQAALAKHKEQKMALPMPTKRRSTFVQSPADACTPPDTSSASEDEGSLRRQAALSAALHQSLQNAESWINRSIQGSSTSSSASSTLSHGEGKGTSGSLADVFANTRIENFSVPPDVTATTSSSSTRPAAIDLPPSGIVKGMHKGSNRSSLMDTADGVPVSSRVSTKIQQLLNTLKRPKRPPLKEFFVDDFEEIVEVPQPDPNQPKPEGRQMTPVKGEPLGVVCNWPPALEAALQRWGTTQAKCPCLTALDVTGKPVYTLTYGKLWSRSLKLAYTLLNKLGTKNEPVLKPGDRVALVYPNNDPVMFMVAFYGCLLAEVIPVPIEVPLTRKDAGGQQIGFLLGSCGIALALTTEVCLKGLPKTQNGEIVQFKGWPRLKWVVTDSKYLSKSPKDWQPNISAAGTEPAYIEYKTSKEGSVMGVTVSRIAMLSHCQALSQACNYSEGETIVNVLDFKKDAGLWHGILTNVMNKLHTISVPYSVMKTCPLSWVQRVHTHKAKVALVKCRDLHWAMMAHRDQRDVSLSSLRMLIVTDGANPWSVSSCDAFLSLFQSHGLKPEAICPCATSPEAMTIAIRRPGVPGAPLPGRAILSMNGLSFGVIRVNTEDKNSALTVQDVGHVMPGGMMCIVKPDGPPQLCKTDEIGEICVSSRAGGMMYYGLAGLTKNTFEVIPLNSAGSPVGDVPFVRSGLLGFVGPGSLVFVVGKMDGLLTVSGRRHNADDIVATGLAVESIKTVYRGRIAVFSVSVFYDERIVVVAEQRPDASEEDSFQWMSRVLQAIDSIHQVGVYCLALVPANTLPKTPLGGIHISQTKQHFLEGSLHPCNILMCPHTCVTNLPKPRQKQPGVGPASVMVGNLVAGKRIAQASGRDLGQIEDNDLVKKHQFLTEVLQWRAHTTPDHALFLLLNAKGAAVCTATCLQLHKKAERIASVLCDKGHLNAGDNVVLLYPPGIELITAFYGCLYAGCIPVTVRPPHAQSLTATLPTVRMIVEVSKAACILTTQTLMRLLKSREAAAAVDVKTWPTIIDTDDLPRKRLAQIYKPPTSEMLAYLDFSVSTTGMLTGVKMSHAAVSGLCRAIKLQCELYSSRQIAICLDPYCGLGFVLWCLCSVYSGHQSILIPPMELESNLSLWLSTVSQHKIRDTFCSYSVMELCTKGLGNQVETLKARGINLSCVRTCVVVAEERPRVSLTHSFSKLFKDIGLSSRAVSTTFGSRVNVAICLQGTSGPDPTTVYVDLKSLRHDRVRLVERGAPQSLLLSESGKILPGVKVVIVNPETKGPLGDSHLGEIWVNSPHTASGYYTIYDNETLQADHFNTRLSFGDAAQTLWARTGYLGFVRRTELTAASGERHDALYVVGALDETLELRGLRYHPIDIETSVSRTHRSIAECAVFTWTNLLVVVVELCGCEQEALDLVPLVTNVVLEEHYLIVGVVVVVDPGVIPINSRGEKQRMHLRDSFLADQLDPIYVAYNM</sequence>
<feature type="domain" description="DMAP1-binding" evidence="7">
    <location>
        <begin position="113"/>
        <end position="236"/>
    </location>
</feature>
<proteinExistence type="inferred from homology"/>
<keyword evidence="9" id="KW-1185">Reference proteome</keyword>
<dbReference type="PANTHER" id="PTHR22754">
    <property type="entry name" value="DISCO-INTERACTING PROTEIN 2 DIP2 -RELATED"/>
    <property type="match status" value="1"/>
</dbReference>
<dbReference type="InterPro" id="IPR010506">
    <property type="entry name" value="DMAP1-bd"/>
</dbReference>
<dbReference type="GO" id="GO:0007399">
    <property type="term" value="P:nervous system development"/>
    <property type="evidence" value="ECO:0007669"/>
    <property type="project" value="UniProtKB-KW"/>
</dbReference>
<dbReference type="PROSITE" id="PS51912">
    <property type="entry name" value="DMAP1_BIND"/>
    <property type="match status" value="1"/>
</dbReference>
<dbReference type="Pfam" id="PF00501">
    <property type="entry name" value="AMP-binding"/>
    <property type="match status" value="2"/>
</dbReference>
<dbReference type="SUPFAM" id="SSF56801">
    <property type="entry name" value="Acetyl-CoA synthetase-like"/>
    <property type="match status" value="2"/>
</dbReference>
<evidence type="ECO:0000256" key="2">
    <source>
        <dbReference type="ARBA" id="ARBA00007735"/>
    </source>
</evidence>
<dbReference type="FunFam" id="3.30.300.30:FF:000001">
    <property type="entry name" value="DIP2 disco-interacting protein 2 homolog C"/>
    <property type="match status" value="1"/>
</dbReference>
<evidence type="ECO:0000313" key="9">
    <source>
        <dbReference type="Proteomes" id="UP000694428"/>
    </source>
</evidence>
<reference evidence="8" key="2">
    <citation type="submission" date="2025-09" db="UniProtKB">
        <authorList>
            <consortium name="Ensembl"/>
        </authorList>
    </citation>
    <scope>IDENTIFICATION</scope>
</reference>
<reference evidence="8" key="1">
    <citation type="submission" date="2025-08" db="UniProtKB">
        <authorList>
            <consortium name="Ensembl"/>
        </authorList>
    </citation>
    <scope>IDENTIFICATION</scope>
</reference>
<evidence type="ECO:0000256" key="4">
    <source>
        <dbReference type="ARBA" id="ARBA00022902"/>
    </source>
</evidence>
<dbReference type="FunFam" id="3.40.50.12780:FF:000002">
    <property type="entry name" value="Disco interacting protein 2 homolog B"/>
    <property type="match status" value="1"/>
</dbReference>
<dbReference type="PANTHER" id="PTHR22754:SF38">
    <property type="entry name" value="DISCO-INTERACTING PROTEIN 2 HOMOLOG B"/>
    <property type="match status" value="1"/>
</dbReference>
<dbReference type="SMART" id="SM01137">
    <property type="entry name" value="DMAP_binding"/>
    <property type="match status" value="1"/>
</dbReference>
<feature type="region of interest" description="Disordered" evidence="6">
    <location>
        <begin position="323"/>
        <end position="348"/>
    </location>
</feature>
<dbReference type="InterPro" id="IPR042099">
    <property type="entry name" value="ANL_N_sf"/>
</dbReference>
<dbReference type="InterPro" id="IPR025110">
    <property type="entry name" value="AMP-bd_C"/>
</dbReference>
<feature type="region of interest" description="Disordered" evidence="6">
    <location>
        <begin position="153"/>
        <end position="260"/>
    </location>
</feature>
<dbReference type="InterPro" id="IPR045851">
    <property type="entry name" value="AMP-bd_C_sf"/>
</dbReference>
<dbReference type="Proteomes" id="UP000694428">
    <property type="component" value="Unplaced"/>
</dbReference>
<feature type="region of interest" description="Disordered" evidence="6">
    <location>
        <begin position="58"/>
        <end position="78"/>
    </location>
</feature>
<evidence type="ECO:0000256" key="5">
    <source>
        <dbReference type="ARBA" id="ARBA00023273"/>
    </source>
</evidence>
<comment type="subcellular location">
    <subcellularLocation>
        <location evidence="1">Cell projection</location>
        <location evidence="1">Neuron projection</location>
    </subcellularLocation>
</comment>
<dbReference type="FunFam" id="3.40.50.12780:FF:000004">
    <property type="entry name" value="Disco interacting protein 2 homolog A"/>
    <property type="match status" value="1"/>
</dbReference>
<dbReference type="InterPro" id="IPR037337">
    <property type="entry name" value="Dip2-like_dom"/>
</dbReference>
<feature type="region of interest" description="Disordered" evidence="6">
    <location>
        <begin position="284"/>
        <end position="308"/>
    </location>
</feature>
<evidence type="ECO:0000256" key="3">
    <source>
        <dbReference type="ARBA" id="ARBA00022553"/>
    </source>
</evidence>
<evidence type="ECO:0000259" key="7">
    <source>
        <dbReference type="PROSITE" id="PS51912"/>
    </source>
</evidence>
<comment type="similarity">
    <text evidence="2">Belongs to the DIP2 family.</text>
</comment>
<dbReference type="Gene3D" id="3.40.50.12780">
    <property type="entry name" value="N-terminal domain of ligase-like"/>
    <property type="match status" value="2"/>
</dbReference>
<dbReference type="Pfam" id="PF06464">
    <property type="entry name" value="DMAP_binding"/>
    <property type="match status" value="1"/>
</dbReference>
<dbReference type="Ensembl" id="ENSPSTT00000002325.1">
    <property type="protein sequence ID" value="ENSPSTP00000002207.1"/>
    <property type="gene ID" value="ENSPSTG00000001679.1"/>
</dbReference>
<dbReference type="Gene3D" id="3.30.300.30">
    <property type="match status" value="2"/>
</dbReference>